<feature type="transmembrane region" description="Helical" evidence="1">
    <location>
        <begin position="275"/>
        <end position="293"/>
    </location>
</feature>
<evidence type="ECO:0000313" key="3">
    <source>
        <dbReference type="Proteomes" id="UP000642180"/>
    </source>
</evidence>
<feature type="transmembrane region" description="Helical" evidence="1">
    <location>
        <begin position="12"/>
        <end position="32"/>
    </location>
</feature>
<dbReference type="InterPro" id="IPR010645">
    <property type="entry name" value="MFS_4"/>
</dbReference>
<organism evidence="2 3">
    <name type="scientific">Oxalicibacterium faecigallinarum</name>
    <dbReference type="NCBI Taxonomy" id="573741"/>
    <lineage>
        <taxon>Bacteria</taxon>
        <taxon>Pseudomonadati</taxon>
        <taxon>Pseudomonadota</taxon>
        <taxon>Betaproteobacteria</taxon>
        <taxon>Burkholderiales</taxon>
        <taxon>Oxalobacteraceae</taxon>
        <taxon>Oxalicibacterium</taxon>
    </lineage>
</organism>
<feature type="transmembrane region" description="Helical" evidence="1">
    <location>
        <begin position="246"/>
        <end position="266"/>
    </location>
</feature>
<sequence>MKTITTSSSDRSAALAAAVILVVGMGIGRFAFTGLYPQMVQDNVMTVSVGSYAASANNAGYLIGAFLAGFFPSVSSLRKCIFAIVATVICTLTLALPVSHEVIIGIRAFAGIASAFAMVSASHWLLHDQANTAGAPLLYSGVGLGIAISAELIAAGSWYGLNSELNWLLVSVAGAAMGICALQIMSTKSHVSSVQTHITRPGHTQQAALSARTLLVIYMLSGFGASITSAYLPLFVRGALGSFNPVHVWTLFGIGAIPSSFLWHLLHERLGTKKALTTNLLVQGIGVGLPAVYPSVMSYGISAILVGGSFMGTVTIVLPAARRVAHTVKFNVLAMMSSGYGVGAIVGPLIADAVFARQQSFTLSLYFAAVALLIAAAAATFSRKNGTTETKLTT</sequence>
<dbReference type="RefSeq" id="WP_229726380.1">
    <property type="nucleotide sequence ID" value="NZ_BMDI01000002.1"/>
</dbReference>
<feature type="transmembrane region" description="Helical" evidence="1">
    <location>
        <begin position="52"/>
        <end position="71"/>
    </location>
</feature>
<feature type="transmembrane region" description="Helical" evidence="1">
    <location>
        <begin position="165"/>
        <end position="185"/>
    </location>
</feature>
<feature type="transmembrane region" description="Helical" evidence="1">
    <location>
        <begin position="330"/>
        <end position="351"/>
    </location>
</feature>
<feature type="transmembrane region" description="Helical" evidence="1">
    <location>
        <begin position="363"/>
        <end position="381"/>
    </location>
</feature>
<dbReference type="Proteomes" id="UP000642180">
    <property type="component" value="Unassembled WGS sequence"/>
</dbReference>
<feature type="transmembrane region" description="Helical" evidence="1">
    <location>
        <begin position="299"/>
        <end position="318"/>
    </location>
</feature>
<comment type="caution">
    <text evidence="2">The sequence shown here is derived from an EMBL/GenBank/DDBJ whole genome shotgun (WGS) entry which is preliminary data.</text>
</comment>
<gene>
    <name evidence="2" type="ORF">GCM10008066_24140</name>
</gene>
<dbReference type="AlphaFoldDB" id="A0A8J3ATU6"/>
<keyword evidence="3" id="KW-1185">Reference proteome</keyword>
<keyword evidence="2" id="KW-0762">Sugar transport</keyword>
<proteinExistence type="predicted"/>
<evidence type="ECO:0000256" key="1">
    <source>
        <dbReference type="SAM" id="Phobius"/>
    </source>
</evidence>
<dbReference type="PANTHER" id="PTHR23537">
    <property type="match status" value="1"/>
</dbReference>
<keyword evidence="1" id="KW-0472">Membrane</keyword>
<dbReference type="SUPFAM" id="SSF103473">
    <property type="entry name" value="MFS general substrate transporter"/>
    <property type="match status" value="1"/>
</dbReference>
<dbReference type="Gene3D" id="1.20.1250.20">
    <property type="entry name" value="MFS general substrate transporter like domains"/>
    <property type="match status" value="2"/>
</dbReference>
<keyword evidence="1" id="KW-0812">Transmembrane</keyword>
<keyword evidence="1" id="KW-1133">Transmembrane helix</keyword>
<name>A0A8J3ATU6_9BURK</name>
<feature type="transmembrane region" description="Helical" evidence="1">
    <location>
        <begin position="215"/>
        <end position="234"/>
    </location>
</feature>
<reference evidence="3" key="1">
    <citation type="journal article" date="2019" name="Int. J. Syst. Evol. Microbiol.">
        <title>The Global Catalogue of Microorganisms (GCM) 10K type strain sequencing project: providing services to taxonomists for standard genome sequencing and annotation.</title>
        <authorList>
            <consortium name="The Broad Institute Genomics Platform"/>
            <consortium name="The Broad Institute Genome Sequencing Center for Infectious Disease"/>
            <person name="Wu L."/>
            <person name="Ma J."/>
        </authorList>
    </citation>
    <scope>NUCLEOTIDE SEQUENCE [LARGE SCALE GENOMIC DNA]</scope>
    <source>
        <strain evidence="3">CCM 2767</strain>
    </source>
</reference>
<feature type="transmembrane region" description="Helical" evidence="1">
    <location>
        <begin position="137"/>
        <end position="159"/>
    </location>
</feature>
<keyword evidence="2" id="KW-0813">Transport</keyword>
<feature type="transmembrane region" description="Helical" evidence="1">
    <location>
        <begin position="104"/>
        <end position="125"/>
    </location>
</feature>
<dbReference type="Pfam" id="PF06779">
    <property type="entry name" value="MFS_4"/>
    <property type="match status" value="1"/>
</dbReference>
<protein>
    <submittedName>
        <fullName evidence="2">Sugar transporter</fullName>
    </submittedName>
</protein>
<dbReference type="GO" id="GO:0005886">
    <property type="term" value="C:plasma membrane"/>
    <property type="evidence" value="ECO:0007669"/>
    <property type="project" value="TreeGrafter"/>
</dbReference>
<evidence type="ECO:0000313" key="2">
    <source>
        <dbReference type="EMBL" id="GGI20460.1"/>
    </source>
</evidence>
<dbReference type="InterPro" id="IPR036259">
    <property type="entry name" value="MFS_trans_sf"/>
</dbReference>
<feature type="transmembrane region" description="Helical" evidence="1">
    <location>
        <begin position="80"/>
        <end position="98"/>
    </location>
</feature>
<dbReference type="PANTHER" id="PTHR23537:SF1">
    <property type="entry name" value="SUGAR TRANSPORTER"/>
    <property type="match status" value="1"/>
</dbReference>
<dbReference type="EMBL" id="BMDI01000002">
    <property type="protein sequence ID" value="GGI20460.1"/>
    <property type="molecule type" value="Genomic_DNA"/>
</dbReference>
<accession>A0A8J3ATU6</accession>